<organism evidence="2">
    <name type="scientific">Gallid alphaherpesvirus 2</name>
    <dbReference type="NCBI Taxonomy" id="10390"/>
    <lineage>
        <taxon>Viruses</taxon>
        <taxon>Duplodnaviria</taxon>
        <taxon>Heunggongvirae</taxon>
        <taxon>Peploviricota</taxon>
        <taxon>Herviviricetes</taxon>
        <taxon>Herpesvirales</taxon>
        <taxon>Orthoherpesviridae</taxon>
        <taxon>Alphaherpesvirinae</taxon>
        <taxon>Mardivirus</taxon>
        <taxon>Mardivirus gallidalpha2</taxon>
    </lineage>
</organism>
<accession>Q159H3</accession>
<evidence type="ECO:0000313" key="1">
    <source>
        <dbReference type="EMBL" id="ABG22964.1"/>
    </source>
</evidence>
<evidence type="ECO:0000313" key="2">
    <source>
        <dbReference type="EMBL" id="ABG22994.1"/>
    </source>
</evidence>
<sequence length="114" mass="13149">MFAETPAIYIIPSSFWDFPYTRFWLGSLPDLVSVSGSLNFTLPSKKKKMRFGYPGSAPPERIITASNGARFIIRDYALGDPNFRRGKYPCVIYLWWQCGLFYASGRTYLLCWIL</sequence>
<name>Q159H3_9ALPH</name>
<dbReference type="EMBL" id="DQ534542">
    <property type="protein sequence ID" value="ABG22994.1"/>
    <property type="molecule type" value="Genomic_DNA"/>
</dbReference>
<gene>
    <name evidence="2" type="ORF">MDV075.5</name>
</gene>
<protein>
    <submittedName>
        <fullName evidence="2">Uncharacterized protein</fullName>
    </submittedName>
</protein>
<dbReference type="EMBL" id="DQ534541">
    <property type="protein sequence ID" value="ABG22964.1"/>
    <property type="molecule type" value="Genomic_DNA"/>
</dbReference>
<reference evidence="2" key="1">
    <citation type="journal article" date="2007" name="Virus Genes">
        <title>Polymorphisms in the repeat long regions of oncogenic and attenuated pathotypes of Marek's disease virus 1.</title>
        <authorList>
            <person name="Spatz S.J."/>
            <person name="Silva R.F."/>
        </authorList>
    </citation>
    <scope>NUCLEOTIDE SEQUENCE</scope>
    <source>
        <strain evidence="1">RB1B</strain>
        <strain evidence="2">RM-1</strain>
    </source>
</reference>
<proteinExistence type="predicted"/>